<dbReference type="Pfam" id="PF12331">
    <property type="entry name" value="Rad26-like_helical_rpts"/>
    <property type="match status" value="1"/>
</dbReference>
<dbReference type="Pfam" id="PF21048">
    <property type="entry name" value="Rad26-like_N"/>
    <property type="match status" value="1"/>
</dbReference>
<evidence type="ECO:0008006" key="8">
    <source>
        <dbReference type="Google" id="ProtNLM"/>
    </source>
</evidence>
<protein>
    <recommendedName>
        <fullName evidence="8">DNA repair protein Rad26</fullName>
    </recommendedName>
</protein>
<dbReference type="Pfam" id="PF21046">
    <property type="entry name" value="Rad26-like_C"/>
    <property type="match status" value="1"/>
</dbReference>
<evidence type="ECO:0000313" key="6">
    <source>
        <dbReference type="EMBL" id="TID26833.1"/>
    </source>
</evidence>
<dbReference type="InterPro" id="IPR022093">
    <property type="entry name" value="Rad26-like_helical"/>
</dbReference>
<dbReference type="EMBL" id="SNSC02000002">
    <property type="protein sequence ID" value="TID26833.1"/>
    <property type="molecule type" value="Genomic_DNA"/>
</dbReference>
<dbReference type="InterPro" id="IPR048379">
    <property type="entry name" value="Rad26-like_C"/>
</dbReference>
<evidence type="ECO:0000259" key="4">
    <source>
        <dbReference type="Pfam" id="PF21046"/>
    </source>
</evidence>
<keyword evidence="1" id="KW-0175">Coiled coil</keyword>
<feature type="domain" description="Rad26-like N-terminal" evidence="5">
    <location>
        <begin position="401"/>
        <end position="444"/>
    </location>
</feature>
<name>A0A4Z1PE77_9PEZI</name>
<evidence type="ECO:0000256" key="2">
    <source>
        <dbReference type="SAM" id="MobiDB-lite"/>
    </source>
</evidence>
<accession>A0A4Z1PE77</accession>
<evidence type="ECO:0000259" key="5">
    <source>
        <dbReference type="Pfam" id="PF21048"/>
    </source>
</evidence>
<feature type="domain" description="Rad26-like helical repeats" evidence="3">
    <location>
        <begin position="507"/>
        <end position="724"/>
    </location>
</feature>
<proteinExistence type="predicted"/>
<feature type="compositionally biased region" description="Low complexity" evidence="2">
    <location>
        <begin position="330"/>
        <end position="339"/>
    </location>
</feature>
<dbReference type="InterPro" id="IPR048380">
    <property type="entry name" value="Rad26-like_N"/>
</dbReference>
<dbReference type="Proteomes" id="UP000298493">
    <property type="component" value="Unassembled WGS sequence"/>
</dbReference>
<dbReference type="AlphaFoldDB" id="A0A4Z1PE77"/>
<feature type="coiled-coil region" evidence="1">
    <location>
        <begin position="181"/>
        <end position="279"/>
    </location>
</feature>
<sequence length="801" mass="89190">MADTDDDDEFGLDADILDALPDNALDQLERDAFQATQGRPNVSNARRPSINPAYRPPRSTNNLAYRPPTSSSNPAFKPPKSTANPPYRPPRPIVPQQNQDSYASDRTFQRNQESYTSDQTLQPSRPPSDYGLDDEDVIDLDEQPYAVSQGHNQAPNYSRLAGQQPQILQHEIVEDSFNTGDNNAQANVAELQQRILQLENDRTSLERAVEEARAVAQSKTGEAAILRQKTEKAAREYDQKVATLRQLHTEEQSKQKAELERVKNEREKVVTNNKFLEHDLALEAGKARQAQKTIRNGSRGGLRNGDVTPKKNKVLHFRDGFDDNDLVMLSPSKPKSKPSTPRAGAKRKRNAVDNSPMAPPIAALQLSEPKPLPTPPRPAADPQITSDLLQKLAIDESKLRFMQNILSEPINSDDQNMFEAFSSYYFPSAPEKKLSTLVYERLTSQSFVYQGADISNHFCNTLLSIWEQCLSEKHYDPIIVLVAAVQLIIDSESLAFSRSLIERIVPLAIATSDIVAIPIARAFINKQKIEDGHDHSTHINVLACLELVRSMAQAAAPSVEAKTRFWQHMKFDFVLLILMKAQPLPQIRIMLQLLQISALETTFGAILSADEGGSDRQARRQIDMIDRLTLLLFEKPAPAADSPSYLYTTGITAMRLDILLVLQAMCMPEEGGRALASHTFAIARIFKVLHQSIQSLPFVVTDGHTHPLVIGCVNTAMKLVFYLIMTFKELVDVRQKLSVIQGGSSILLISLTRLAFAERICAEEGISEASMDMAHGLLDEWLSPDEGEALLAMFSTERSEG</sequence>
<gene>
    <name evidence="6" type="ORF">E6O75_ATG01326</name>
</gene>
<feature type="region of interest" description="Disordered" evidence="2">
    <location>
        <begin position="323"/>
        <end position="357"/>
    </location>
</feature>
<feature type="compositionally biased region" description="Polar residues" evidence="2">
    <location>
        <begin position="58"/>
        <end position="74"/>
    </location>
</feature>
<feature type="region of interest" description="Disordered" evidence="2">
    <location>
        <begin position="287"/>
        <end position="311"/>
    </location>
</feature>
<feature type="domain" description="Rad26-like C-terminal" evidence="4">
    <location>
        <begin position="732"/>
        <end position="794"/>
    </location>
</feature>
<feature type="compositionally biased region" description="Polar residues" evidence="2">
    <location>
        <begin position="34"/>
        <end position="46"/>
    </location>
</feature>
<evidence type="ECO:0000256" key="1">
    <source>
        <dbReference type="SAM" id="Coils"/>
    </source>
</evidence>
<evidence type="ECO:0000313" key="7">
    <source>
        <dbReference type="Proteomes" id="UP000298493"/>
    </source>
</evidence>
<comment type="caution">
    <text evidence="6">The sequence shown here is derived from an EMBL/GenBank/DDBJ whole genome shotgun (WGS) entry which is preliminary data.</text>
</comment>
<feature type="region of interest" description="Disordered" evidence="2">
    <location>
        <begin position="29"/>
        <end position="135"/>
    </location>
</feature>
<dbReference type="STRING" id="86259.A0A4Z1PE77"/>
<organism evidence="6 7">
    <name type="scientific">Venturia nashicola</name>
    <dbReference type="NCBI Taxonomy" id="86259"/>
    <lineage>
        <taxon>Eukaryota</taxon>
        <taxon>Fungi</taxon>
        <taxon>Dikarya</taxon>
        <taxon>Ascomycota</taxon>
        <taxon>Pezizomycotina</taxon>
        <taxon>Dothideomycetes</taxon>
        <taxon>Pleosporomycetidae</taxon>
        <taxon>Venturiales</taxon>
        <taxon>Venturiaceae</taxon>
        <taxon>Venturia</taxon>
    </lineage>
</organism>
<keyword evidence="7" id="KW-1185">Reference proteome</keyword>
<reference evidence="6 7" key="1">
    <citation type="submission" date="2019-04" db="EMBL/GenBank/DDBJ databases">
        <title>High contiguity whole genome sequence and gene annotation resource for two Venturia nashicola isolates.</title>
        <authorList>
            <person name="Prokchorchik M."/>
            <person name="Won K."/>
            <person name="Lee Y."/>
            <person name="Choi E.D."/>
            <person name="Segonzac C."/>
            <person name="Sohn K.H."/>
        </authorList>
    </citation>
    <scope>NUCLEOTIDE SEQUENCE [LARGE SCALE GENOMIC DNA]</scope>
    <source>
        <strain evidence="6 7">PRI2</strain>
    </source>
</reference>
<evidence type="ECO:0000259" key="3">
    <source>
        <dbReference type="Pfam" id="PF12331"/>
    </source>
</evidence>
<feature type="compositionally biased region" description="Polar residues" evidence="2">
    <location>
        <begin position="96"/>
        <end position="123"/>
    </location>
</feature>